<dbReference type="AlphaFoldDB" id="A0A0N5D324"/>
<keyword evidence="2" id="KW-1185">Reference proteome</keyword>
<protein>
    <submittedName>
        <fullName evidence="3">Class I SAM-dependent methyltransferase</fullName>
    </submittedName>
</protein>
<reference evidence="1 2" key="2">
    <citation type="submission" date="2018-11" db="EMBL/GenBank/DDBJ databases">
        <authorList>
            <consortium name="Pathogen Informatics"/>
        </authorList>
    </citation>
    <scope>NUCLEOTIDE SEQUENCE [LARGE SCALE GENOMIC DNA]</scope>
</reference>
<dbReference type="OrthoDB" id="1723750at2759"/>
<proteinExistence type="predicted"/>
<dbReference type="OMA" id="DDWEGVN"/>
<dbReference type="WBParaSite" id="TCLT_0000731101-mRNA-1">
    <property type="protein sequence ID" value="TCLT_0000731101-mRNA-1"/>
    <property type="gene ID" value="TCLT_0000731101"/>
</dbReference>
<dbReference type="Gene3D" id="3.40.50.150">
    <property type="entry name" value="Vaccinia Virus protein VP39"/>
    <property type="match status" value="1"/>
</dbReference>
<dbReference type="InterPro" id="IPR029063">
    <property type="entry name" value="SAM-dependent_MTases_sf"/>
</dbReference>
<dbReference type="EMBL" id="UYYF01004493">
    <property type="protein sequence ID" value="VDN04742.1"/>
    <property type="molecule type" value="Genomic_DNA"/>
</dbReference>
<evidence type="ECO:0000313" key="2">
    <source>
        <dbReference type="Proteomes" id="UP000276776"/>
    </source>
</evidence>
<evidence type="ECO:0000313" key="3">
    <source>
        <dbReference type="WBParaSite" id="TCLT_0000731101-mRNA-1"/>
    </source>
</evidence>
<name>A0A0N5D324_THECL</name>
<sequence length="249" mass="28785">MIVSNSSPKSKITVVENTLELQYGEEIRYIAPANAIRKRKKSQTDYRDCLLPAIRYLKENDPREDWEGVCEMCDALDDTVRYQLDDLVKGRNVLEIGLCTALPTVFAVRNGAKHVTLISDNLEIMESCVKPTLARNKIDEGLYEIVYSSPEDRKKVVKQHGYEVILAVDILNNAKNRFEEIHDIIDHAMDNYGICLLESQVFYDSGQISLADFMEMVKMKRKFEIFVRWSSPKMQVIQRKVIQLTRSMR</sequence>
<dbReference type="STRING" id="103827.A0A0N5D324"/>
<gene>
    <name evidence="1" type="ORF">TCLT_LOCUS7300</name>
</gene>
<reference evidence="3" key="1">
    <citation type="submission" date="2016-04" db="UniProtKB">
        <authorList>
            <consortium name="WormBaseParasite"/>
        </authorList>
    </citation>
    <scope>IDENTIFICATION</scope>
</reference>
<evidence type="ECO:0000313" key="1">
    <source>
        <dbReference type="EMBL" id="VDN04742.1"/>
    </source>
</evidence>
<organism evidence="3">
    <name type="scientific">Thelazia callipaeda</name>
    <name type="common">Oriental eyeworm</name>
    <name type="synonym">Parasitic nematode</name>
    <dbReference type="NCBI Taxonomy" id="103827"/>
    <lineage>
        <taxon>Eukaryota</taxon>
        <taxon>Metazoa</taxon>
        <taxon>Ecdysozoa</taxon>
        <taxon>Nematoda</taxon>
        <taxon>Chromadorea</taxon>
        <taxon>Rhabditida</taxon>
        <taxon>Spirurina</taxon>
        <taxon>Spiruromorpha</taxon>
        <taxon>Thelazioidea</taxon>
        <taxon>Thelaziidae</taxon>
        <taxon>Thelazia</taxon>
    </lineage>
</organism>
<dbReference type="Proteomes" id="UP000276776">
    <property type="component" value="Unassembled WGS sequence"/>
</dbReference>
<accession>A0A0N5D324</accession>